<dbReference type="Proteomes" id="UP000515161">
    <property type="component" value="Unplaced"/>
</dbReference>
<keyword evidence="1" id="KW-0805">Transcription regulation</keyword>
<dbReference type="GO" id="GO:0003677">
    <property type="term" value="F:DNA binding"/>
    <property type="evidence" value="ECO:0007669"/>
    <property type="project" value="InterPro"/>
</dbReference>
<accession>A0A6P8TIH5</accession>
<dbReference type="InterPro" id="IPR010542">
    <property type="entry name" value="Vert_HSTF_C"/>
</dbReference>
<protein>
    <submittedName>
        <fullName evidence="7">Heat shock factor protein 2-like</fullName>
    </submittedName>
</protein>
<keyword evidence="3" id="KW-0804">Transcription</keyword>
<dbReference type="GO" id="GO:0003700">
    <property type="term" value="F:DNA-binding transcription factor activity"/>
    <property type="evidence" value="ECO:0007669"/>
    <property type="project" value="InterPro"/>
</dbReference>
<dbReference type="Pfam" id="PF06546">
    <property type="entry name" value="Vert_HS_TF"/>
    <property type="match status" value="1"/>
</dbReference>
<dbReference type="KEGG" id="gacu:117536600"/>
<feature type="compositionally biased region" description="Low complexity" evidence="4">
    <location>
        <begin position="102"/>
        <end position="120"/>
    </location>
</feature>
<evidence type="ECO:0000313" key="6">
    <source>
        <dbReference type="Proteomes" id="UP000515161"/>
    </source>
</evidence>
<evidence type="ECO:0000256" key="4">
    <source>
        <dbReference type="SAM" id="MobiDB-lite"/>
    </source>
</evidence>
<name>A0A6P8TIH5_GYMAC</name>
<dbReference type="InParanoid" id="A0A6P8TIH5"/>
<dbReference type="AlphaFoldDB" id="A0A6P8TIH5"/>
<sequence length="128" mass="13899">MMDSILNESGAISQNINLLGKMELMDYLDSIDCSLEDFQAMLYGKQFGVDFESLEESLSSSTQLSRGRTEEANIDKQLVQYTSCPLLAFLDGCLPHAEQDGSSSSSSSFNSSQLSSSPPSWLWGGAPP</sequence>
<dbReference type="GeneID" id="117536600"/>
<proteinExistence type="predicted"/>
<keyword evidence="6" id="KW-1185">Reference proteome</keyword>
<evidence type="ECO:0000256" key="3">
    <source>
        <dbReference type="ARBA" id="ARBA00023163"/>
    </source>
</evidence>
<evidence type="ECO:0000256" key="1">
    <source>
        <dbReference type="ARBA" id="ARBA00023015"/>
    </source>
</evidence>
<evidence type="ECO:0000256" key="2">
    <source>
        <dbReference type="ARBA" id="ARBA00023016"/>
    </source>
</evidence>
<evidence type="ECO:0000259" key="5">
    <source>
        <dbReference type="Pfam" id="PF06546"/>
    </source>
</evidence>
<gene>
    <name evidence="7" type="primary">LOC117536600</name>
</gene>
<organism evidence="6 7">
    <name type="scientific">Gymnodraco acuticeps</name>
    <name type="common">Antarctic dragonfish</name>
    <dbReference type="NCBI Taxonomy" id="8218"/>
    <lineage>
        <taxon>Eukaryota</taxon>
        <taxon>Metazoa</taxon>
        <taxon>Chordata</taxon>
        <taxon>Craniata</taxon>
        <taxon>Vertebrata</taxon>
        <taxon>Euteleostomi</taxon>
        <taxon>Actinopterygii</taxon>
        <taxon>Neopterygii</taxon>
        <taxon>Teleostei</taxon>
        <taxon>Neoteleostei</taxon>
        <taxon>Acanthomorphata</taxon>
        <taxon>Eupercaria</taxon>
        <taxon>Perciformes</taxon>
        <taxon>Notothenioidei</taxon>
        <taxon>Bathydraconidae</taxon>
        <taxon>Gymnodraco</taxon>
    </lineage>
</organism>
<feature type="region of interest" description="Disordered" evidence="4">
    <location>
        <begin position="97"/>
        <end position="128"/>
    </location>
</feature>
<dbReference type="RefSeq" id="XP_034057432.1">
    <property type="nucleotide sequence ID" value="XM_034201541.1"/>
</dbReference>
<dbReference type="OrthoDB" id="60033at2759"/>
<feature type="domain" description="Vertebrate heat shock transcription factor C-terminal" evidence="5">
    <location>
        <begin position="13"/>
        <end position="64"/>
    </location>
</feature>
<evidence type="ECO:0000313" key="7">
    <source>
        <dbReference type="RefSeq" id="XP_034057432.1"/>
    </source>
</evidence>
<keyword evidence="2" id="KW-0346">Stress response</keyword>
<reference evidence="7" key="1">
    <citation type="submission" date="2025-08" db="UniProtKB">
        <authorList>
            <consortium name="RefSeq"/>
        </authorList>
    </citation>
    <scope>IDENTIFICATION</scope>
</reference>